<dbReference type="Proteomes" id="UP000292957">
    <property type="component" value="Unassembled WGS sequence"/>
</dbReference>
<dbReference type="InterPro" id="IPR051888">
    <property type="entry name" value="UPF0148_domain"/>
</dbReference>
<dbReference type="PANTHER" id="PTHR16537:SF1">
    <property type="entry name" value="PROTEIN ZNRD2"/>
    <property type="match status" value="1"/>
</dbReference>
<evidence type="ECO:0000256" key="1">
    <source>
        <dbReference type="SAM" id="MobiDB-lite"/>
    </source>
</evidence>
<proteinExistence type="predicted"/>
<feature type="region of interest" description="Disordered" evidence="1">
    <location>
        <begin position="196"/>
        <end position="234"/>
    </location>
</feature>
<dbReference type="PANTHER" id="PTHR16537">
    <property type="entry name" value="SJOEGREN SYNDROME/SCLERODERMA AUTOANTIGEN 1"/>
    <property type="match status" value="1"/>
</dbReference>
<protein>
    <submittedName>
        <fullName evidence="2">Uncharacterized protein</fullName>
    </submittedName>
</protein>
<sequence length="330" mass="35145">MATVIDVSGRLGEYMLKGWILTDRICTECSKVPLMRSPPSAPTETYFCVNCDPAPSSGTTANALTSRPSRTSAAHQATAFQDSQSISSISNSSGMSRSSTPPTEVSNVPSSPTFAPIMDTAELLRRRQQSDTASAEIGRRMLKGWAMLADECPSPSCHGIPLVRPPKAGANIDPRKECVICRIVYIDEKDAYGQDRLVPMQPSPSSAVTSRSPNPALVAPSPPSPVSADKGKARAYPEVHLQPQVAAFPQQSSKSAPVHLASATSSALEDTAQSLERTLVVLSERLKTYNSGSIIDPGPIGQTADAISKVSQALTQVKQLLWSERQALLS</sequence>
<dbReference type="EMBL" id="ML143396">
    <property type="protein sequence ID" value="TBU32149.1"/>
    <property type="molecule type" value="Genomic_DNA"/>
</dbReference>
<evidence type="ECO:0000313" key="2">
    <source>
        <dbReference type="EMBL" id="TBU32149.1"/>
    </source>
</evidence>
<dbReference type="OrthoDB" id="28939at2759"/>
<reference evidence="2" key="1">
    <citation type="submission" date="2019-01" db="EMBL/GenBank/DDBJ databases">
        <title>Draft genome sequences of three monokaryotic isolates of the white-rot basidiomycete fungus Dichomitus squalens.</title>
        <authorList>
            <consortium name="DOE Joint Genome Institute"/>
            <person name="Lopez S.C."/>
            <person name="Andreopoulos B."/>
            <person name="Pangilinan J."/>
            <person name="Lipzen A."/>
            <person name="Riley R."/>
            <person name="Ahrendt S."/>
            <person name="Ng V."/>
            <person name="Barry K."/>
            <person name="Daum C."/>
            <person name="Grigoriev I.V."/>
            <person name="Hilden K.S."/>
            <person name="Makela M.R."/>
            <person name="de Vries R.P."/>
        </authorList>
    </citation>
    <scope>NUCLEOTIDE SEQUENCE [LARGE SCALE GENOMIC DNA]</scope>
    <source>
        <strain evidence="2">OM18370.1</strain>
    </source>
</reference>
<accession>A0A4Q9MW12</accession>
<feature type="compositionally biased region" description="Low complexity" evidence="1">
    <location>
        <begin position="83"/>
        <end position="99"/>
    </location>
</feature>
<feature type="compositionally biased region" description="Polar residues" evidence="1">
    <location>
        <begin position="58"/>
        <end position="82"/>
    </location>
</feature>
<dbReference type="InterPro" id="IPR009563">
    <property type="entry name" value="SSSCA1"/>
</dbReference>
<gene>
    <name evidence="2" type="ORF">BD311DRAFT_751397</name>
</gene>
<feature type="region of interest" description="Disordered" evidence="1">
    <location>
        <begin position="58"/>
        <end position="114"/>
    </location>
</feature>
<name>A0A4Q9MW12_9APHY</name>
<organism evidence="2">
    <name type="scientific">Dichomitus squalens</name>
    <dbReference type="NCBI Taxonomy" id="114155"/>
    <lineage>
        <taxon>Eukaryota</taxon>
        <taxon>Fungi</taxon>
        <taxon>Dikarya</taxon>
        <taxon>Basidiomycota</taxon>
        <taxon>Agaricomycotina</taxon>
        <taxon>Agaricomycetes</taxon>
        <taxon>Polyporales</taxon>
        <taxon>Polyporaceae</taxon>
        <taxon>Dichomitus</taxon>
    </lineage>
</organism>
<dbReference type="AlphaFoldDB" id="A0A4Q9MW12"/>
<dbReference type="Pfam" id="PF06677">
    <property type="entry name" value="Auto_anti-p27"/>
    <property type="match status" value="2"/>
</dbReference>
<feature type="compositionally biased region" description="Polar residues" evidence="1">
    <location>
        <begin position="100"/>
        <end position="113"/>
    </location>
</feature>